<reference evidence="3 4" key="1">
    <citation type="submission" date="2024-04" db="EMBL/GenBank/DDBJ databases">
        <title>Draft genome sequence of Thalassolituus maritimus NBRC 116585.</title>
        <authorList>
            <person name="Miyakawa T."/>
            <person name="Kusuya Y."/>
            <person name="Miura T."/>
        </authorList>
    </citation>
    <scope>NUCLEOTIDE SEQUENCE [LARGE SCALE GENOMIC DNA]</scope>
    <source>
        <strain evidence="3 4">5NW40-0001</strain>
    </source>
</reference>
<comment type="caution">
    <text evidence="3">The sequence shown here is derived from an EMBL/GenBank/DDBJ whole genome shotgun (WGS) entry which is preliminary data.</text>
</comment>
<dbReference type="SMART" id="SM00098">
    <property type="entry name" value="alkPPc"/>
    <property type="match status" value="1"/>
</dbReference>
<organism evidence="3 4">
    <name type="scientific">Thalassolituus maritimus</name>
    <dbReference type="NCBI Taxonomy" id="484498"/>
    <lineage>
        <taxon>Bacteria</taxon>
        <taxon>Pseudomonadati</taxon>
        <taxon>Pseudomonadota</taxon>
        <taxon>Gammaproteobacteria</taxon>
        <taxon>Oceanospirillales</taxon>
        <taxon>Oceanospirillaceae</taxon>
        <taxon>Thalassolituus</taxon>
    </lineage>
</organism>
<dbReference type="CDD" id="cd16012">
    <property type="entry name" value="ALP"/>
    <property type="match status" value="1"/>
</dbReference>
<dbReference type="InterPro" id="IPR001952">
    <property type="entry name" value="Alkaline_phosphatase"/>
</dbReference>
<dbReference type="Pfam" id="PF00245">
    <property type="entry name" value="Alk_phosphatase"/>
    <property type="match status" value="1"/>
</dbReference>
<dbReference type="PANTHER" id="PTHR11596:SF5">
    <property type="entry name" value="ALKALINE PHOSPHATASE"/>
    <property type="match status" value="1"/>
</dbReference>
<accession>A0ABQ0A1H5</accession>
<dbReference type="EMBL" id="BAABWH010000005">
    <property type="protein sequence ID" value="GAA6146130.1"/>
    <property type="molecule type" value="Genomic_DNA"/>
</dbReference>
<evidence type="ECO:0000313" key="3">
    <source>
        <dbReference type="EMBL" id="GAA6146130.1"/>
    </source>
</evidence>
<evidence type="ECO:0000256" key="1">
    <source>
        <dbReference type="ARBA" id="ARBA00022553"/>
    </source>
</evidence>
<dbReference type="SUPFAM" id="SSF53649">
    <property type="entry name" value="Alkaline phosphatase-like"/>
    <property type="match status" value="1"/>
</dbReference>
<dbReference type="Proteomes" id="UP001481413">
    <property type="component" value="Unassembled WGS sequence"/>
</dbReference>
<dbReference type="InterPro" id="IPR017850">
    <property type="entry name" value="Alkaline_phosphatase_core_sf"/>
</dbReference>
<keyword evidence="4" id="KW-1185">Reference proteome</keyword>
<keyword evidence="1" id="KW-0597">Phosphoprotein</keyword>
<dbReference type="RefSeq" id="WP_353295298.1">
    <property type="nucleotide sequence ID" value="NZ_BAABWH010000005.1"/>
</dbReference>
<evidence type="ECO:0000313" key="4">
    <source>
        <dbReference type="Proteomes" id="UP001481413"/>
    </source>
</evidence>
<dbReference type="PRINTS" id="PR00113">
    <property type="entry name" value="ALKPHPHTASE"/>
</dbReference>
<dbReference type="PANTHER" id="PTHR11596">
    <property type="entry name" value="ALKALINE PHOSPHATASE"/>
    <property type="match status" value="1"/>
</dbReference>
<dbReference type="PROSITE" id="PS51257">
    <property type="entry name" value="PROKAR_LIPOPROTEIN"/>
    <property type="match status" value="1"/>
</dbReference>
<protein>
    <submittedName>
        <fullName evidence="3">Alkaline phosphatase</fullName>
    </submittedName>
</protein>
<gene>
    <name evidence="3" type="ORF">NBRC116585_22480</name>
</gene>
<name>A0ABQ0A1H5_9GAMM</name>
<proteinExistence type="inferred from homology"/>
<sequence>MKYSHLLLFTSVFLLSGCSDIDRSSSGSIDLFDSTNPWYIAGKKAVEERASYLKDNTQAKNVILFVGDGMGISTVTASRIYAGQLLGLSGEEYQLSFETLPFTGLSKTYNVDAQTPDSAGTMTAMVTGVKTDAGVIGLSEEAQRGACHQAELQMPSALVMAELAGMRTGIVTTARLTHATPAATYAYSAERNWEDISDMTEDAVAAGCVDIASQFVDFKTRTASTYGVAVDGIEVAFGGGRRHFLPADAASNTADARSETEGDRTDGRHLISEWQKLNPVGQFAFDSETFASLSTLPVLGLFEETHMRFEIDRQNDKAGEPSLSEMTQKALELLQADADEEGFFLMVESGRIDHAHHAGSAFNALHETREFSNAISMALNMTSEDDTLIIVTADHSHVFTMAGYPKRGNPILGKVVGVGQSEPTLAEDGKPYTTLGYMNGRGHYALGVQTDPEVVYEEPVTFGRQDITDIDTQSVGYHQEALVPLTAETHGGEDVAIYARGPGAPLISGVNEQNVIFHVMNHAAGLSQRATERIQLHATQETSH</sequence>
<dbReference type="Gene3D" id="3.40.720.10">
    <property type="entry name" value="Alkaline Phosphatase, subunit A"/>
    <property type="match status" value="1"/>
</dbReference>
<evidence type="ECO:0000256" key="2">
    <source>
        <dbReference type="RuleBase" id="RU003946"/>
    </source>
</evidence>
<comment type="similarity">
    <text evidence="2">Belongs to the alkaline phosphatase family.</text>
</comment>